<dbReference type="Proteomes" id="UP000235828">
    <property type="component" value="Chromosome B"/>
</dbReference>
<keyword evidence="3" id="KW-0677">Repeat</keyword>
<dbReference type="Pfam" id="PF12464">
    <property type="entry name" value="Mac"/>
    <property type="match status" value="1"/>
</dbReference>
<dbReference type="CDD" id="cd03357">
    <property type="entry name" value="LbH_MAT_GAT"/>
    <property type="match status" value="1"/>
</dbReference>
<dbReference type="EC" id="2.3.1.-" evidence="5"/>
<feature type="domain" description="Maltose/galactoside acetyltransferase" evidence="6">
    <location>
        <begin position="4"/>
        <end position="57"/>
    </location>
</feature>
<reference evidence="7 8" key="1">
    <citation type="submission" date="2017-10" db="EMBL/GenBank/DDBJ databases">
        <authorList>
            <person name="Banno H."/>
            <person name="Chua N.-H."/>
        </authorList>
    </citation>
    <scope>NUCLEOTIDE SEQUENCE [LARGE SCALE GENOMIC DNA]</scope>
    <source>
        <strain evidence="7">Vibrio tapetis CECT4600</strain>
    </source>
</reference>
<evidence type="ECO:0000313" key="8">
    <source>
        <dbReference type="Proteomes" id="UP000235828"/>
    </source>
</evidence>
<dbReference type="InterPro" id="IPR039369">
    <property type="entry name" value="LacA-like"/>
</dbReference>
<dbReference type="PROSITE" id="PS00101">
    <property type="entry name" value="HEXAPEP_TRANSFERASES"/>
    <property type="match status" value="1"/>
</dbReference>
<accession>A0A2N8ZLS3</accession>
<evidence type="ECO:0000256" key="5">
    <source>
        <dbReference type="RuleBase" id="RU367021"/>
    </source>
</evidence>
<dbReference type="AlphaFoldDB" id="A0A2N8ZLS3"/>
<evidence type="ECO:0000256" key="4">
    <source>
        <dbReference type="ARBA" id="ARBA00023315"/>
    </source>
</evidence>
<evidence type="ECO:0000259" key="6">
    <source>
        <dbReference type="SMART" id="SM01266"/>
    </source>
</evidence>
<dbReference type="SUPFAM" id="SSF51161">
    <property type="entry name" value="Trimeric LpxA-like enzymes"/>
    <property type="match status" value="1"/>
</dbReference>
<proteinExistence type="inferred from homology"/>
<evidence type="ECO:0000313" key="7">
    <source>
        <dbReference type="EMBL" id="SON52850.1"/>
    </source>
</evidence>
<dbReference type="Pfam" id="PF00132">
    <property type="entry name" value="Hexapep"/>
    <property type="match status" value="1"/>
</dbReference>
<evidence type="ECO:0000256" key="3">
    <source>
        <dbReference type="ARBA" id="ARBA00022737"/>
    </source>
</evidence>
<name>A0A2N8ZLS3_9VIBR</name>
<dbReference type="InterPro" id="IPR011004">
    <property type="entry name" value="Trimer_LpxA-like_sf"/>
</dbReference>
<dbReference type="Pfam" id="PF14602">
    <property type="entry name" value="Hexapep_2"/>
    <property type="match status" value="1"/>
</dbReference>
<dbReference type="InterPro" id="IPR001451">
    <property type="entry name" value="Hexapep"/>
</dbReference>
<dbReference type="GO" id="GO:0008870">
    <property type="term" value="F:galactoside O-acetyltransferase activity"/>
    <property type="evidence" value="ECO:0007669"/>
    <property type="project" value="TreeGrafter"/>
</dbReference>
<keyword evidence="8" id="KW-1185">Reference proteome</keyword>
<sequence>MNEKQKMLAGLNYDPSDCTLSADRSSAESACYELNQSHPINSNRGAIISRLLGYETNASLNVPFYCDYGYNIHLGQNFYANHGCTFLDCNTISIGDNCLLGPGVVIATATHPLDPTERSSGLESALPIRLGHDVWLGANVTVCPGVTIGDNVVVGAGSVVVKDLPSNTICVGNPAKVLRENPPKTSK</sequence>
<dbReference type="OrthoDB" id="9815592at2"/>
<protein>
    <recommendedName>
        <fullName evidence="5">Acetyltransferase</fullName>
        <ecNumber evidence="5">2.3.1.-</ecNumber>
    </recommendedName>
</protein>
<comment type="similarity">
    <text evidence="1 5">Belongs to the transferase hexapeptide repeat family.</text>
</comment>
<dbReference type="KEGG" id="vta:B1239"/>
<dbReference type="PANTHER" id="PTHR43017:SF1">
    <property type="entry name" value="ACETYLTRANSFERASE YJL218W-RELATED"/>
    <property type="match status" value="1"/>
</dbReference>
<keyword evidence="4 5" id="KW-0012">Acyltransferase</keyword>
<gene>
    <name evidence="7" type="primary">maa</name>
    <name evidence="7" type="ORF">VTAP4600_B1239</name>
</gene>
<dbReference type="PANTHER" id="PTHR43017">
    <property type="entry name" value="GALACTOSIDE O-ACETYLTRANSFERASE"/>
    <property type="match status" value="1"/>
</dbReference>
<dbReference type="EMBL" id="LT960612">
    <property type="protein sequence ID" value="SON52850.1"/>
    <property type="molecule type" value="Genomic_DNA"/>
</dbReference>
<dbReference type="InterPro" id="IPR024688">
    <property type="entry name" value="Mac_dom"/>
</dbReference>
<dbReference type="SMART" id="SM01266">
    <property type="entry name" value="Mac"/>
    <property type="match status" value="1"/>
</dbReference>
<dbReference type="RefSeq" id="WP_102525000.1">
    <property type="nucleotide sequence ID" value="NZ_LT960612.1"/>
</dbReference>
<dbReference type="Gene3D" id="2.160.10.10">
    <property type="entry name" value="Hexapeptide repeat proteins"/>
    <property type="match status" value="1"/>
</dbReference>
<dbReference type="InterPro" id="IPR018357">
    <property type="entry name" value="Hexapep_transf_CS"/>
</dbReference>
<keyword evidence="2 5" id="KW-0808">Transferase</keyword>
<evidence type="ECO:0000256" key="1">
    <source>
        <dbReference type="ARBA" id="ARBA00007274"/>
    </source>
</evidence>
<evidence type="ECO:0000256" key="2">
    <source>
        <dbReference type="ARBA" id="ARBA00022679"/>
    </source>
</evidence>
<organism evidence="7 8">
    <name type="scientific">Vibrio tapetis subsp. tapetis</name>
    <dbReference type="NCBI Taxonomy" id="1671868"/>
    <lineage>
        <taxon>Bacteria</taxon>
        <taxon>Pseudomonadati</taxon>
        <taxon>Pseudomonadota</taxon>
        <taxon>Gammaproteobacteria</taxon>
        <taxon>Vibrionales</taxon>
        <taxon>Vibrionaceae</taxon>
        <taxon>Vibrio</taxon>
    </lineage>
</organism>